<dbReference type="FunCoup" id="A0A2I4H0I6">
    <property type="interactions" value="1755"/>
</dbReference>
<dbReference type="GeneID" id="109012468"/>
<dbReference type="PANTHER" id="PTHR35122">
    <property type="entry name" value="OSJNBA0093F12.14 PROTEIN"/>
    <property type="match status" value="1"/>
</dbReference>
<dbReference type="Gramene" id="Jr16_02760_p1">
    <property type="protein sequence ID" value="cds.Jr16_02760_p1"/>
    <property type="gene ID" value="Jr16_02760"/>
</dbReference>
<organism evidence="1 2">
    <name type="scientific">Juglans regia</name>
    <name type="common">English walnut</name>
    <dbReference type="NCBI Taxonomy" id="51240"/>
    <lineage>
        <taxon>Eukaryota</taxon>
        <taxon>Viridiplantae</taxon>
        <taxon>Streptophyta</taxon>
        <taxon>Embryophyta</taxon>
        <taxon>Tracheophyta</taxon>
        <taxon>Spermatophyta</taxon>
        <taxon>Magnoliopsida</taxon>
        <taxon>eudicotyledons</taxon>
        <taxon>Gunneridae</taxon>
        <taxon>Pentapetalae</taxon>
        <taxon>rosids</taxon>
        <taxon>fabids</taxon>
        <taxon>Fagales</taxon>
        <taxon>Juglandaceae</taxon>
        <taxon>Juglans</taxon>
    </lineage>
</organism>
<accession>A0A2I4H0I6</accession>
<reference evidence="2" key="1">
    <citation type="submission" date="2025-08" db="UniProtKB">
        <authorList>
            <consortium name="RefSeq"/>
        </authorList>
    </citation>
    <scope>IDENTIFICATION</scope>
    <source>
        <tissue evidence="2">Leaves</tissue>
    </source>
</reference>
<dbReference type="Proteomes" id="UP000235220">
    <property type="component" value="Chromosome 16"/>
</dbReference>
<name>A0A2I4H0I6_JUGRE</name>
<dbReference type="PANTHER" id="PTHR35122:SF2">
    <property type="entry name" value="OS04G0598000 PROTEIN"/>
    <property type="match status" value="1"/>
</dbReference>
<dbReference type="STRING" id="51240.A0A2I4H0I6"/>
<evidence type="ECO:0000313" key="2">
    <source>
        <dbReference type="RefSeq" id="XP_018849670.1"/>
    </source>
</evidence>
<dbReference type="AlphaFoldDB" id="A0A2I4H0I6"/>
<protein>
    <submittedName>
        <fullName evidence="2">Late embryogenesis abundant protein At5g17165-like</fullName>
    </submittedName>
</protein>
<evidence type="ECO:0000313" key="1">
    <source>
        <dbReference type="Proteomes" id="UP000235220"/>
    </source>
</evidence>
<dbReference type="OrthoDB" id="606645at2759"/>
<proteinExistence type="predicted"/>
<dbReference type="KEGG" id="jre:109012468"/>
<sequence>MAANTKTPVVVALSFGKRFFNLIWAASNPRHPSLPSPLFTTLTLRRAAHTSVYDKNPEDHTPNVVPDYIIPPQPETYWIPHPQTGVFGPSTEQTSTVVGERGFHSSSVDGGEGSVLEEKAWFRHTGVEDLEKPHAL</sequence>
<keyword evidence="1" id="KW-1185">Reference proteome</keyword>
<dbReference type="Pfam" id="PF22272">
    <property type="entry name" value="LEA_3b"/>
    <property type="match status" value="1"/>
</dbReference>
<dbReference type="RefSeq" id="XP_018849670.1">
    <property type="nucleotide sequence ID" value="XM_018994125.2"/>
</dbReference>
<gene>
    <name evidence="2" type="primary">LOC109012468</name>
</gene>
<dbReference type="InterPro" id="IPR039291">
    <property type="entry name" value="At5g17165-like"/>
</dbReference>